<dbReference type="InterPro" id="IPR021808">
    <property type="entry name" value="DUF3383"/>
</dbReference>
<evidence type="ECO:0000313" key="1">
    <source>
        <dbReference type="EMBL" id="XAI70676.1"/>
    </source>
</evidence>
<dbReference type="Pfam" id="PF11863">
    <property type="entry name" value="DUF3383"/>
    <property type="match status" value="1"/>
</dbReference>
<accession>A0AAU6W1W9</accession>
<organism evidence="1">
    <name type="scientific">Pseudomonas phage Orimi01</name>
    <dbReference type="NCBI Taxonomy" id="3138541"/>
    <lineage>
        <taxon>Viruses</taxon>
    </lineage>
</organism>
<protein>
    <recommendedName>
        <fullName evidence="2">DUF3383 domain-containing protein</fullName>
    </recommendedName>
</protein>
<reference evidence="1" key="1">
    <citation type="journal article" date="2024" name="J. Gen. Virol.">
        <title>Novel phages of Pseudomonas syringae unveil numerous potential auxiliary metabolic genes.</title>
        <authorList>
            <person name="Feltin C."/>
            <person name="Garneau J.R."/>
            <person name="Morris C.E."/>
            <person name="Berard A."/>
            <person name="Torres-Barcelo C."/>
        </authorList>
    </citation>
    <scope>NUCLEOTIDE SEQUENCE</scope>
</reference>
<sequence length="495" mass="51361">MTQTIPVSQIVTVNPAVVAAGGNALSLNAIFIDQGLTVPLTSLLSFSTSDDVSAYFGSGSPQALLANNYFLGFDSSTKKPDTLFFAGYAAASRAAFLRGQSLAGLTLAQLKAITGSLTVTVDGVAKTAAALDLSAATSFTNAATLISTAIGLTAPAAVTWDASSSRFVVTSGTTGVTSTMSQATGTASTAIGLSAGILSQGSAVDTPASAMDRIKTQEQNWATFMTTYEPNLSDKTAFAVWNNGQNNRYAYMAWDTDAGYATLNNAGVFGSIVDTLNYEGVAVVYGSASVAAFLCGFAGSIDWAATNGRATPAFKSQTGLTTSVNTLALATSVLSNNASYYGLYQAPGNGNVYSILYDGRMFGSKFRWLDTYLNQLYLNSQLGLAIFNGLLAANSVPYNSQGEALIRAWCADPINDALNNGSIRVGVALSTSQKATITTQAGLDISAPLQNQGYYLQILPATAPTRQARQSPPVKLWYCDGGSIQAISLASIAVI</sequence>
<name>A0AAU6W1W9_9VIRU</name>
<gene>
    <name evidence="1" type="ORF">Orimi01_00019</name>
</gene>
<dbReference type="EMBL" id="PP179326">
    <property type="protein sequence ID" value="XAI70676.1"/>
    <property type="molecule type" value="Genomic_DNA"/>
</dbReference>
<proteinExistence type="predicted"/>
<evidence type="ECO:0008006" key="2">
    <source>
        <dbReference type="Google" id="ProtNLM"/>
    </source>
</evidence>